<protein>
    <submittedName>
        <fullName evidence="1">Uncharacterized protein</fullName>
    </submittedName>
</protein>
<gene>
    <name evidence="1" type="ORF">LTRI10_LOCUS41273</name>
</gene>
<evidence type="ECO:0000313" key="1">
    <source>
        <dbReference type="EMBL" id="CAL1401198.1"/>
    </source>
</evidence>
<evidence type="ECO:0000313" key="2">
    <source>
        <dbReference type="Proteomes" id="UP001497516"/>
    </source>
</evidence>
<accession>A0AAV2FUH4</accession>
<dbReference type="Proteomes" id="UP001497516">
    <property type="component" value="Chromosome 7"/>
</dbReference>
<name>A0AAV2FUH4_9ROSI</name>
<organism evidence="1 2">
    <name type="scientific">Linum trigynum</name>
    <dbReference type="NCBI Taxonomy" id="586398"/>
    <lineage>
        <taxon>Eukaryota</taxon>
        <taxon>Viridiplantae</taxon>
        <taxon>Streptophyta</taxon>
        <taxon>Embryophyta</taxon>
        <taxon>Tracheophyta</taxon>
        <taxon>Spermatophyta</taxon>
        <taxon>Magnoliopsida</taxon>
        <taxon>eudicotyledons</taxon>
        <taxon>Gunneridae</taxon>
        <taxon>Pentapetalae</taxon>
        <taxon>rosids</taxon>
        <taxon>fabids</taxon>
        <taxon>Malpighiales</taxon>
        <taxon>Linaceae</taxon>
        <taxon>Linum</taxon>
    </lineage>
</organism>
<proteinExistence type="predicted"/>
<keyword evidence="2" id="KW-1185">Reference proteome</keyword>
<dbReference type="EMBL" id="OZ034820">
    <property type="protein sequence ID" value="CAL1401198.1"/>
    <property type="molecule type" value="Genomic_DNA"/>
</dbReference>
<reference evidence="1 2" key="1">
    <citation type="submission" date="2024-04" db="EMBL/GenBank/DDBJ databases">
        <authorList>
            <person name="Fracassetti M."/>
        </authorList>
    </citation>
    <scope>NUCLEOTIDE SEQUENCE [LARGE SCALE GENOMIC DNA]</scope>
</reference>
<dbReference type="AlphaFoldDB" id="A0AAV2FUH4"/>
<sequence length="108" mass="12045">MADNGRVYPECVYAGNPYHQCGVSCLQKIAQGITRKSMSKKKLVSPRSVKQVRHIIKPDGEKRVANPNCPKATYPYHECGKYCTHNPADANFLDTDKDEGSFLLGARM</sequence>